<dbReference type="AlphaFoldDB" id="A0A1L8QTX1"/>
<organism evidence="2 3">
    <name type="scientific">Enterococcus aquimarinus</name>
    <dbReference type="NCBI Taxonomy" id="328396"/>
    <lineage>
        <taxon>Bacteria</taxon>
        <taxon>Bacillati</taxon>
        <taxon>Bacillota</taxon>
        <taxon>Bacilli</taxon>
        <taxon>Lactobacillales</taxon>
        <taxon>Enterococcaceae</taxon>
        <taxon>Enterococcus</taxon>
    </lineage>
</organism>
<gene>
    <name evidence="2" type="ORF">RU93_GL001806</name>
</gene>
<evidence type="ECO:0000313" key="2">
    <source>
        <dbReference type="EMBL" id="OJG10933.1"/>
    </source>
</evidence>
<name>A0A1L8QTX1_9ENTE</name>
<dbReference type="OrthoDB" id="6430685at2"/>
<dbReference type="GO" id="GO:0009086">
    <property type="term" value="P:methionine biosynthetic process"/>
    <property type="evidence" value="ECO:0007669"/>
    <property type="project" value="InterPro"/>
</dbReference>
<dbReference type="Gene3D" id="3.20.20.210">
    <property type="match status" value="1"/>
</dbReference>
<evidence type="ECO:0000313" key="3">
    <source>
        <dbReference type="Proteomes" id="UP000182149"/>
    </source>
</evidence>
<dbReference type="InterPro" id="IPR038071">
    <property type="entry name" value="UROD/MetE-like_sf"/>
</dbReference>
<dbReference type="CDD" id="cd03311">
    <property type="entry name" value="CIMS_C_terminal_like"/>
    <property type="match status" value="1"/>
</dbReference>
<dbReference type="SUPFAM" id="SSF51726">
    <property type="entry name" value="UROD/MetE-like"/>
    <property type="match status" value="1"/>
</dbReference>
<dbReference type="InterPro" id="IPR002629">
    <property type="entry name" value="Met_Synth_C/arc"/>
</dbReference>
<dbReference type="STRING" id="328396.RU93_GL001806"/>
<protein>
    <recommendedName>
        <fullName evidence="1">Cobalamin-independent methionine synthase MetE C-terminal/archaeal domain-containing protein</fullName>
    </recommendedName>
</protein>
<dbReference type="Proteomes" id="UP000182149">
    <property type="component" value="Unassembled WGS sequence"/>
</dbReference>
<dbReference type="PANTHER" id="PTHR43844:SF1">
    <property type="entry name" value="METHIONINE SYNTHASE"/>
    <property type="match status" value="1"/>
</dbReference>
<sequence length="374" mass="42740">MCQNIVSRSEIVGSFLRPEALKVARDAYQKGEISLSDLKKIEDQTITELVAKQKDVGLTYVSDGEFRRSYWHLDFFWGLNGVEHTVKEQGYLFHGEETRPDSAWLVDQIRYNPNHPVFEEFTFLTQLVDAKHIRQSIPAPAQLYAELVREDNAAKIDRYYADHEALYEDIIQAYRETILQLYALGCRHLKLDDCTWGFFVDTSYAEILNLDQSALDALQQVYLRLNNGAIADLPEDLIVTTHVCRGNYHSTWAMAGGYEPIGNTLLANEHVDAFFLEFDDERAGDFEPLRFLPEGKKVVLGLVTSKSGELEEKESIISRIHEASQYVPLEQIYLSPQCGFASTEEGNILTEEAQWQKIQLINDITETVWGQTSK</sequence>
<accession>A0A1L8QTX1</accession>
<dbReference type="NCBIfam" id="NF005085">
    <property type="entry name" value="PRK06520.1"/>
    <property type="match status" value="1"/>
</dbReference>
<proteinExistence type="predicted"/>
<feature type="domain" description="Cobalamin-independent methionine synthase MetE C-terminal/archaeal" evidence="1">
    <location>
        <begin position="12"/>
        <end position="344"/>
    </location>
</feature>
<dbReference type="GO" id="GO:0008270">
    <property type="term" value="F:zinc ion binding"/>
    <property type="evidence" value="ECO:0007669"/>
    <property type="project" value="InterPro"/>
</dbReference>
<comment type="caution">
    <text evidence="2">The sequence shown here is derived from an EMBL/GenBank/DDBJ whole genome shotgun (WGS) entry which is preliminary data.</text>
</comment>
<dbReference type="PANTHER" id="PTHR43844">
    <property type="entry name" value="METHIONINE SYNTHASE"/>
    <property type="match status" value="1"/>
</dbReference>
<evidence type="ECO:0000259" key="1">
    <source>
        <dbReference type="Pfam" id="PF01717"/>
    </source>
</evidence>
<reference evidence="2 3" key="1">
    <citation type="submission" date="2014-12" db="EMBL/GenBank/DDBJ databases">
        <title>Draft genome sequences of 29 type strains of Enterococci.</title>
        <authorList>
            <person name="Zhong Z."/>
            <person name="Sun Z."/>
            <person name="Liu W."/>
            <person name="Zhang W."/>
            <person name="Zhang H."/>
        </authorList>
    </citation>
    <scope>NUCLEOTIDE SEQUENCE [LARGE SCALE GENOMIC DNA]</scope>
    <source>
        <strain evidence="2 3">DSM 17690</strain>
    </source>
</reference>
<dbReference type="Pfam" id="PF01717">
    <property type="entry name" value="Meth_synt_2"/>
    <property type="match status" value="1"/>
</dbReference>
<dbReference type="GO" id="GO:0003871">
    <property type="term" value="F:5-methyltetrahydropteroyltriglutamate-homocysteine S-methyltransferase activity"/>
    <property type="evidence" value="ECO:0007669"/>
    <property type="project" value="InterPro"/>
</dbReference>
<keyword evidence="3" id="KW-1185">Reference proteome</keyword>
<dbReference type="RefSeq" id="WP_071874520.1">
    <property type="nucleotide sequence ID" value="NZ_JBHSHF010000019.1"/>
</dbReference>
<dbReference type="EMBL" id="JXKD01000005">
    <property type="protein sequence ID" value="OJG10933.1"/>
    <property type="molecule type" value="Genomic_DNA"/>
</dbReference>